<dbReference type="AlphaFoldDB" id="A0A5J4TUY7"/>
<comment type="caution">
    <text evidence="1">The sequence shown here is derived from an EMBL/GenBank/DDBJ whole genome shotgun (WGS) entry which is preliminary data.</text>
</comment>
<proteinExistence type="predicted"/>
<dbReference type="EMBL" id="SNRW01024659">
    <property type="protein sequence ID" value="KAA6362097.1"/>
    <property type="molecule type" value="Genomic_DNA"/>
</dbReference>
<protein>
    <submittedName>
        <fullName evidence="1">Uncharacterized protein</fullName>
    </submittedName>
</protein>
<gene>
    <name evidence="1" type="ORF">EZS28_042376</name>
</gene>
<dbReference type="Proteomes" id="UP000324800">
    <property type="component" value="Unassembled WGS sequence"/>
</dbReference>
<name>A0A5J4TUY7_9EUKA</name>
<reference evidence="1 2" key="1">
    <citation type="submission" date="2019-03" db="EMBL/GenBank/DDBJ databases">
        <title>Single cell metagenomics reveals metabolic interactions within the superorganism composed of flagellate Streblomastix strix and complex community of Bacteroidetes bacteria on its surface.</title>
        <authorList>
            <person name="Treitli S.C."/>
            <person name="Kolisko M."/>
            <person name="Husnik F."/>
            <person name="Keeling P."/>
            <person name="Hampl V."/>
        </authorList>
    </citation>
    <scope>NUCLEOTIDE SEQUENCE [LARGE SCALE GENOMIC DNA]</scope>
    <source>
        <strain evidence="1">ST1C</strain>
    </source>
</reference>
<accession>A0A5J4TUY7</accession>
<evidence type="ECO:0000313" key="1">
    <source>
        <dbReference type="EMBL" id="KAA6362097.1"/>
    </source>
</evidence>
<evidence type="ECO:0000313" key="2">
    <source>
        <dbReference type="Proteomes" id="UP000324800"/>
    </source>
</evidence>
<organism evidence="1 2">
    <name type="scientific">Streblomastix strix</name>
    <dbReference type="NCBI Taxonomy" id="222440"/>
    <lineage>
        <taxon>Eukaryota</taxon>
        <taxon>Metamonada</taxon>
        <taxon>Preaxostyla</taxon>
        <taxon>Oxymonadida</taxon>
        <taxon>Streblomastigidae</taxon>
        <taxon>Streblomastix</taxon>
    </lineage>
</organism>
<sequence length="181" mass="20582">MIQIDFKAESVYKLSPMRKINEPVEVDLKKIVLLDFVGLKMGFDVIHLQLPVVIMKLKKTVHHLRASQSSQLIAFNLGSLDNDPKYYVQVLREFNIVFAAAGLTFACGYNDYYEAQPEFGTFNPKYDSSAEVDSFLSFISLMTLKGFGEIFYGVVQLINQDIVDIAVPDYENYCICIFSFS</sequence>